<accession>A0A0L8GX35</accession>
<organism evidence="3">
    <name type="scientific">Octopus bimaculoides</name>
    <name type="common">California two-spotted octopus</name>
    <dbReference type="NCBI Taxonomy" id="37653"/>
    <lineage>
        <taxon>Eukaryota</taxon>
        <taxon>Metazoa</taxon>
        <taxon>Spiralia</taxon>
        <taxon>Lophotrochozoa</taxon>
        <taxon>Mollusca</taxon>
        <taxon>Cephalopoda</taxon>
        <taxon>Coleoidea</taxon>
        <taxon>Octopodiformes</taxon>
        <taxon>Octopoda</taxon>
        <taxon>Incirrata</taxon>
        <taxon>Octopodidae</taxon>
        <taxon>Octopus</taxon>
    </lineage>
</organism>
<dbReference type="InterPro" id="IPR029071">
    <property type="entry name" value="Ubiquitin-like_domsf"/>
</dbReference>
<reference evidence="3" key="1">
    <citation type="submission" date="2015-07" db="EMBL/GenBank/DDBJ databases">
        <title>MeaNS - Measles Nucleotide Surveillance Program.</title>
        <authorList>
            <person name="Tran T."/>
            <person name="Druce J."/>
        </authorList>
    </citation>
    <scope>NUCLEOTIDE SEQUENCE</scope>
    <source>
        <strain evidence="3">UCB-OBI-ISO-001</strain>
        <tissue evidence="3">Gonad</tissue>
    </source>
</reference>
<protein>
    <recommendedName>
        <fullName evidence="2">Ubiquitin-like domain-containing protein</fullName>
    </recommendedName>
</protein>
<gene>
    <name evidence="3" type="ORF">OCBIM_22026401mg</name>
</gene>
<sequence length="100" mass="11446">MPKPPDTVTVKFKITSKTTAGDLKRMVYRKYNLPVEHQRLVVSHQIPKENDFLSLYDVKEGSGVFLYLVPTTKHHSTTAQYDRYLSSEDETSSRDVSSPL</sequence>
<dbReference type="EMBL" id="KQ420039">
    <property type="protein sequence ID" value="KOF81533.1"/>
    <property type="molecule type" value="Genomic_DNA"/>
</dbReference>
<name>A0A0L8GX35_OCTBM</name>
<evidence type="ECO:0000259" key="2">
    <source>
        <dbReference type="PROSITE" id="PS50053"/>
    </source>
</evidence>
<feature type="domain" description="Ubiquitin-like" evidence="2">
    <location>
        <begin position="9"/>
        <end position="68"/>
    </location>
</feature>
<dbReference type="SUPFAM" id="SSF54236">
    <property type="entry name" value="Ubiquitin-like"/>
    <property type="match status" value="1"/>
</dbReference>
<evidence type="ECO:0000313" key="3">
    <source>
        <dbReference type="EMBL" id="KOF81533.1"/>
    </source>
</evidence>
<dbReference type="OrthoDB" id="261960at2759"/>
<proteinExistence type="predicted"/>
<dbReference type="PROSITE" id="PS50053">
    <property type="entry name" value="UBIQUITIN_2"/>
    <property type="match status" value="1"/>
</dbReference>
<evidence type="ECO:0000256" key="1">
    <source>
        <dbReference type="SAM" id="MobiDB-lite"/>
    </source>
</evidence>
<feature type="region of interest" description="Disordered" evidence="1">
    <location>
        <begin position="78"/>
        <end position="100"/>
    </location>
</feature>
<dbReference type="Gene3D" id="3.10.20.90">
    <property type="entry name" value="Phosphatidylinositol 3-kinase Catalytic Subunit, Chain A, domain 1"/>
    <property type="match status" value="1"/>
</dbReference>
<dbReference type="InterPro" id="IPR000626">
    <property type="entry name" value="Ubiquitin-like_dom"/>
</dbReference>
<dbReference type="AlphaFoldDB" id="A0A0L8GX35"/>